<comment type="caution">
    <text evidence="3">The sequence shown here is derived from an EMBL/GenBank/DDBJ whole genome shotgun (WGS) entry which is preliminary data.</text>
</comment>
<dbReference type="EMBL" id="BGPR01000363">
    <property type="protein sequence ID" value="GBM15783.1"/>
    <property type="molecule type" value="Genomic_DNA"/>
</dbReference>
<accession>A0A4Y2DG59</accession>
<dbReference type="PANTHER" id="PTHR37984">
    <property type="entry name" value="PROTEIN CBG26694"/>
    <property type="match status" value="1"/>
</dbReference>
<evidence type="ECO:0000256" key="1">
    <source>
        <dbReference type="SAM" id="MobiDB-lite"/>
    </source>
</evidence>
<proteinExistence type="predicted"/>
<dbReference type="OrthoDB" id="425619at2759"/>
<name>A0A4Y2DG59_ARAVE</name>
<keyword evidence="4" id="KW-1185">Reference proteome</keyword>
<dbReference type="PROSITE" id="PS50994">
    <property type="entry name" value="INTEGRASE"/>
    <property type="match status" value="1"/>
</dbReference>
<evidence type="ECO:0000313" key="3">
    <source>
        <dbReference type="EMBL" id="GBM15783.1"/>
    </source>
</evidence>
<gene>
    <name evidence="3" type="ORF">AVEN_262939_1</name>
</gene>
<reference evidence="3 4" key="1">
    <citation type="journal article" date="2019" name="Sci. Rep.">
        <title>Orb-weaving spider Araneus ventricosus genome elucidates the spidroin gene catalogue.</title>
        <authorList>
            <person name="Kono N."/>
            <person name="Nakamura H."/>
            <person name="Ohtoshi R."/>
            <person name="Moran D.A.P."/>
            <person name="Shinohara A."/>
            <person name="Yoshida Y."/>
            <person name="Fujiwara M."/>
            <person name="Mori M."/>
            <person name="Tomita M."/>
            <person name="Arakawa K."/>
        </authorList>
    </citation>
    <scope>NUCLEOTIDE SEQUENCE [LARGE SCALE GENOMIC DNA]</scope>
</reference>
<dbReference type="GO" id="GO:0003676">
    <property type="term" value="F:nucleic acid binding"/>
    <property type="evidence" value="ECO:0007669"/>
    <property type="project" value="InterPro"/>
</dbReference>
<dbReference type="GO" id="GO:0015074">
    <property type="term" value="P:DNA integration"/>
    <property type="evidence" value="ECO:0007669"/>
    <property type="project" value="InterPro"/>
</dbReference>
<sequence>MIACTDYLTRFTVTKALPNAETIEIAKFLVEEVILIHGTHREMISDQGRPFLSNLVKDTNQLCQTSHLLTTAYHPHTNVLTERFNKTLVDMLSIYVDVEQRNWDTIIPFVTFAYNSAKQDTTGFSPFFLVHGRDIETPLDHEKLDFPKRSLDGTSALIITRRLSDVTYEVQSMEVNSRRRIQKDVVHVLRLKPYFDPKKQLDDAGVHSIPRRPVTRSQTRLQRTLIPPKEGEMSRSN</sequence>
<dbReference type="Proteomes" id="UP000499080">
    <property type="component" value="Unassembled WGS sequence"/>
</dbReference>
<evidence type="ECO:0000259" key="2">
    <source>
        <dbReference type="PROSITE" id="PS50994"/>
    </source>
</evidence>
<evidence type="ECO:0000313" key="4">
    <source>
        <dbReference type="Proteomes" id="UP000499080"/>
    </source>
</evidence>
<dbReference type="InterPro" id="IPR050951">
    <property type="entry name" value="Retrovirus_Pol_polyprotein"/>
</dbReference>
<dbReference type="InterPro" id="IPR036397">
    <property type="entry name" value="RNaseH_sf"/>
</dbReference>
<feature type="region of interest" description="Disordered" evidence="1">
    <location>
        <begin position="202"/>
        <end position="237"/>
    </location>
</feature>
<dbReference type="AlphaFoldDB" id="A0A4Y2DG59"/>
<protein>
    <recommendedName>
        <fullName evidence="2">Integrase catalytic domain-containing protein</fullName>
    </recommendedName>
</protein>
<dbReference type="Gene3D" id="3.30.420.10">
    <property type="entry name" value="Ribonuclease H-like superfamily/Ribonuclease H"/>
    <property type="match status" value="1"/>
</dbReference>
<dbReference type="PANTHER" id="PTHR37984:SF15">
    <property type="entry name" value="INTEGRASE CATALYTIC DOMAIN-CONTAINING PROTEIN"/>
    <property type="match status" value="1"/>
</dbReference>
<organism evidence="3 4">
    <name type="scientific">Araneus ventricosus</name>
    <name type="common">Orbweaver spider</name>
    <name type="synonym">Epeira ventricosa</name>
    <dbReference type="NCBI Taxonomy" id="182803"/>
    <lineage>
        <taxon>Eukaryota</taxon>
        <taxon>Metazoa</taxon>
        <taxon>Ecdysozoa</taxon>
        <taxon>Arthropoda</taxon>
        <taxon>Chelicerata</taxon>
        <taxon>Arachnida</taxon>
        <taxon>Araneae</taxon>
        <taxon>Araneomorphae</taxon>
        <taxon>Entelegynae</taxon>
        <taxon>Araneoidea</taxon>
        <taxon>Araneidae</taxon>
        <taxon>Araneus</taxon>
    </lineage>
</organism>
<dbReference type="Pfam" id="PF22938">
    <property type="entry name" value="Integrase_p58_C"/>
    <property type="match status" value="1"/>
</dbReference>
<dbReference type="InterPro" id="IPR001584">
    <property type="entry name" value="Integrase_cat-core"/>
</dbReference>
<feature type="domain" description="Integrase catalytic" evidence="2">
    <location>
        <begin position="1"/>
        <end position="134"/>
    </location>
</feature>
<dbReference type="InterPro" id="IPR054465">
    <property type="entry name" value="Integrase_p58-like_C"/>
</dbReference>
<dbReference type="SUPFAM" id="SSF53098">
    <property type="entry name" value="Ribonuclease H-like"/>
    <property type="match status" value="1"/>
</dbReference>
<dbReference type="InterPro" id="IPR012337">
    <property type="entry name" value="RNaseH-like_sf"/>
</dbReference>